<keyword evidence="1" id="KW-0805">Transcription regulation</keyword>
<evidence type="ECO:0000313" key="5">
    <source>
        <dbReference type="Proteomes" id="UP000516349"/>
    </source>
</evidence>
<name>A0A7H1NNP4_9PROT</name>
<evidence type="ECO:0000256" key="2">
    <source>
        <dbReference type="ARBA" id="ARBA00023163"/>
    </source>
</evidence>
<gene>
    <name evidence="4" type="ORF">JGUZn3_01380</name>
</gene>
<dbReference type="InterPro" id="IPR009061">
    <property type="entry name" value="DNA-bd_dom_put_sf"/>
</dbReference>
<sequence>MAVDRRSNGYRDYPREAVIILQLIAMAQSAGFGLEEIRALLPNKQEQWDHDALLDTLRRKVADISLLETRLKQNRAQLVFVINEIEARPNDIDCATNARRVLSRLLDDEDR</sequence>
<dbReference type="PROSITE" id="PS50937">
    <property type="entry name" value="HTH_MERR_2"/>
    <property type="match status" value="1"/>
</dbReference>
<dbReference type="InterPro" id="IPR000551">
    <property type="entry name" value="MerR-type_HTH_dom"/>
</dbReference>
<organism evidence="4 5">
    <name type="scientific">Entomobacter blattae</name>
    <dbReference type="NCBI Taxonomy" id="2762277"/>
    <lineage>
        <taxon>Bacteria</taxon>
        <taxon>Pseudomonadati</taxon>
        <taxon>Pseudomonadota</taxon>
        <taxon>Alphaproteobacteria</taxon>
        <taxon>Acetobacterales</taxon>
        <taxon>Acetobacteraceae</taxon>
        <taxon>Entomobacter</taxon>
    </lineage>
</organism>
<protein>
    <submittedName>
        <fullName evidence="4">MerR, DNA binding</fullName>
    </submittedName>
</protein>
<evidence type="ECO:0000259" key="3">
    <source>
        <dbReference type="PROSITE" id="PS50937"/>
    </source>
</evidence>
<keyword evidence="5" id="KW-1185">Reference proteome</keyword>
<dbReference type="Pfam" id="PF09278">
    <property type="entry name" value="MerR-DNA-bind"/>
    <property type="match status" value="1"/>
</dbReference>
<dbReference type="AlphaFoldDB" id="A0A7H1NNP4"/>
<feature type="domain" description="HTH merR-type" evidence="3">
    <location>
        <begin position="1"/>
        <end position="43"/>
    </location>
</feature>
<evidence type="ECO:0000313" key="4">
    <source>
        <dbReference type="EMBL" id="QNT77404.1"/>
    </source>
</evidence>
<dbReference type="EMBL" id="CP060244">
    <property type="protein sequence ID" value="QNT77404.1"/>
    <property type="molecule type" value="Genomic_DNA"/>
</dbReference>
<dbReference type="GO" id="GO:0003677">
    <property type="term" value="F:DNA binding"/>
    <property type="evidence" value="ECO:0007669"/>
    <property type="project" value="InterPro"/>
</dbReference>
<dbReference type="Proteomes" id="UP000516349">
    <property type="component" value="Chromosome"/>
</dbReference>
<dbReference type="GO" id="GO:0006355">
    <property type="term" value="P:regulation of DNA-templated transcription"/>
    <property type="evidence" value="ECO:0007669"/>
    <property type="project" value="InterPro"/>
</dbReference>
<proteinExistence type="predicted"/>
<dbReference type="SUPFAM" id="SSF46955">
    <property type="entry name" value="Putative DNA-binding domain"/>
    <property type="match status" value="1"/>
</dbReference>
<evidence type="ECO:0000256" key="1">
    <source>
        <dbReference type="ARBA" id="ARBA00023015"/>
    </source>
</evidence>
<accession>A0A7H1NNP4</accession>
<reference evidence="4 5" key="1">
    <citation type="submission" date="2020-08" db="EMBL/GenBank/DDBJ databases">
        <title>Complete genome sequence of Entomobacter blattae G55GP.</title>
        <authorList>
            <person name="Poehlein A."/>
            <person name="Guzman J."/>
            <person name="Daniel R."/>
            <person name="Vilcinskas A."/>
        </authorList>
    </citation>
    <scope>NUCLEOTIDE SEQUENCE [LARGE SCALE GENOMIC DNA]</scope>
    <source>
        <strain evidence="4 5">G55GP</strain>
    </source>
</reference>
<dbReference type="KEGG" id="ebla:JGUZn3_01380"/>
<dbReference type="Gene3D" id="1.10.1660.10">
    <property type="match status" value="1"/>
</dbReference>
<keyword evidence="2" id="KW-0804">Transcription</keyword>
<dbReference type="InterPro" id="IPR015358">
    <property type="entry name" value="Tscrpt_reg_MerR_DNA-bd"/>
</dbReference>